<keyword evidence="1" id="KW-0732">Signal</keyword>
<proteinExistence type="predicted"/>
<sequence length="436" mass="49102" precursor="true">MLQKLTLILTMLCFSLITQIGFSDDWPQWGGPQQDLVWRETGIVKTLPTSGLLPRVWSAPLGEGYSGPAVAEVDSRWCVFITDRIFKQRVSYERVQCLDAESGKQVWEYEYPVEYSVSYPAGPRSTPVIDSNRVYTLGAQGHLFCFDAQNGKVLWSKNFVEDYGTRLPIWGMVASPLVDGKQLIMLVGGKQNSLVVSFDKASGKELWRSLSDPTVGYAPPTIFEFGGKRELIVWHPTAVSALEPETGKLIWEVPYGVRSGLSIATPRKVGNRLFVASFYNGPRMIEVSDDGKNAKIVWSGNSDSEKNTDGLHPIMMTPVFNGTHIYGVCSYGQLRCLDASNGRRLWETEKATGKGRWWNAFIIPHEDRYFLHNEQGDLIIANLTPKGYEEISRAKLIEPTRRVQRRMTIWSHPAFALKSVFARNDKEIVRVDLSAK</sequence>
<dbReference type="Pfam" id="PF13360">
    <property type="entry name" value="PQQ_2"/>
    <property type="match status" value="1"/>
</dbReference>
<dbReference type="Gene3D" id="2.130.10.10">
    <property type="entry name" value="YVTN repeat-like/Quinoprotein amine dehydrogenase"/>
    <property type="match status" value="1"/>
</dbReference>
<dbReference type="Proteomes" id="UP000318704">
    <property type="component" value="Chromosome"/>
</dbReference>
<accession>A0A517VPF9</accession>
<evidence type="ECO:0000259" key="2">
    <source>
        <dbReference type="Pfam" id="PF13360"/>
    </source>
</evidence>
<organism evidence="3 4">
    <name type="scientific">Gimesia aquarii</name>
    <dbReference type="NCBI Taxonomy" id="2527964"/>
    <lineage>
        <taxon>Bacteria</taxon>
        <taxon>Pseudomonadati</taxon>
        <taxon>Planctomycetota</taxon>
        <taxon>Planctomycetia</taxon>
        <taxon>Planctomycetales</taxon>
        <taxon>Planctomycetaceae</taxon>
        <taxon>Gimesia</taxon>
    </lineage>
</organism>
<reference evidence="3 4" key="1">
    <citation type="submission" date="2019-03" db="EMBL/GenBank/DDBJ databases">
        <title>Deep-cultivation of Planctomycetes and their phenomic and genomic characterization uncovers novel biology.</title>
        <authorList>
            <person name="Wiegand S."/>
            <person name="Jogler M."/>
            <person name="Boedeker C."/>
            <person name="Pinto D."/>
            <person name="Vollmers J."/>
            <person name="Rivas-Marin E."/>
            <person name="Kohn T."/>
            <person name="Peeters S.H."/>
            <person name="Heuer A."/>
            <person name="Rast P."/>
            <person name="Oberbeckmann S."/>
            <person name="Bunk B."/>
            <person name="Jeske O."/>
            <person name="Meyerdierks A."/>
            <person name="Storesund J.E."/>
            <person name="Kallscheuer N."/>
            <person name="Luecker S."/>
            <person name="Lage O.M."/>
            <person name="Pohl T."/>
            <person name="Merkel B.J."/>
            <person name="Hornburger P."/>
            <person name="Mueller R.-W."/>
            <person name="Bruemmer F."/>
            <person name="Labrenz M."/>
            <person name="Spormann A.M."/>
            <person name="Op den Camp H."/>
            <person name="Overmann J."/>
            <person name="Amann R."/>
            <person name="Jetten M.S.M."/>
            <person name="Mascher T."/>
            <person name="Medema M.H."/>
            <person name="Devos D.P."/>
            <person name="Kaster A.-K."/>
            <person name="Ovreas L."/>
            <person name="Rohde M."/>
            <person name="Galperin M.Y."/>
            <person name="Jogler C."/>
        </authorList>
    </citation>
    <scope>NUCLEOTIDE SEQUENCE [LARGE SCALE GENOMIC DNA]</scope>
    <source>
        <strain evidence="3 4">V144</strain>
    </source>
</reference>
<dbReference type="AlphaFoldDB" id="A0A517VPF9"/>
<dbReference type="KEGG" id="gaw:V144x_03220"/>
<feature type="signal peptide" evidence="1">
    <location>
        <begin position="1"/>
        <end position="23"/>
    </location>
</feature>
<protein>
    <submittedName>
        <fullName evidence="3">Outer membrane biogenesis protein BamB</fullName>
    </submittedName>
</protein>
<evidence type="ECO:0000313" key="3">
    <source>
        <dbReference type="EMBL" id="QDT94889.1"/>
    </source>
</evidence>
<name>A0A517VPF9_9PLAN</name>
<dbReference type="PANTHER" id="PTHR34512:SF30">
    <property type="entry name" value="OUTER MEMBRANE PROTEIN ASSEMBLY FACTOR BAMB"/>
    <property type="match status" value="1"/>
</dbReference>
<dbReference type="InterPro" id="IPR018391">
    <property type="entry name" value="PQQ_b-propeller_rpt"/>
</dbReference>
<dbReference type="InterPro" id="IPR015943">
    <property type="entry name" value="WD40/YVTN_repeat-like_dom_sf"/>
</dbReference>
<feature type="chain" id="PRO_5022048714" evidence="1">
    <location>
        <begin position="24"/>
        <end position="436"/>
    </location>
</feature>
<evidence type="ECO:0000313" key="4">
    <source>
        <dbReference type="Proteomes" id="UP000318704"/>
    </source>
</evidence>
<dbReference type="PANTHER" id="PTHR34512">
    <property type="entry name" value="CELL SURFACE PROTEIN"/>
    <property type="match status" value="1"/>
</dbReference>
<gene>
    <name evidence="3" type="ORF">V144x_03220</name>
</gene>
<evidence type="ECO:0000256" key="1">
    <source>
        <dbReference type="SAM" id="SignalP"/>
    </source>
</evidence>
<dbReference type="SMART" id="SM00564">
    <property type="entry name" value="PQQ"/>
    <property type="match status" value="3"/>
</dbReference>
<dbReference type="InterPro" id="IPR002372">
    <property type="entry name" value="PQQ_rpt_dom"/>
</dbReference>
<dbReference type="InterPro" id="IPR011047">
    <property type="entry name" value="Quinoprotein_ADH-like_sf"/>
</dbReference>
<dbReference type="EMBL" id="CP037920">
    <property type="protein sequence ID" value="QDT94889.1"/>
    <property type="molecule type" value="Genomic_DNA"/>
</dbReference>
<feature type="domain" description="Pyrrolo-quinoline quinone repeat" evidence="2">
    <location>
        <begin position="93"/>
        <end position="347"/>
    </location>
</feature>
<dbReference type="SUPFAM" id="SSF50998">
    <property type="entry name" value="Quinoprotein alcohol dehydrogenase-like"/>
    <property type="match status" value="1"/>
</dbReference>
<dbReference type="RefSeq" id="WP_144980364.1">
    <property type="nucleotide sequence ID" value="NZ_CP037920.1"/>
</dbReference>